<evidence type="ECO:0000313" key="3">
    <source>
        <dbReference type="Proteomes" id="UP000815325"/>
    </source>
</evidence>
<name>A0ABQ7GI73_DUNSA</name>
<reference evidence="2" key="1">
    <citation type="submission" date="2017-08" db="EMBL/GenBank/DDBJ databases">
        <authorList>
            <person name="Polle J.E."/>
            <person name="Barry K."/>
            <person name="Cushman J."/>
            <person name="Schmutz J."/>
            <person name="Tran D."/>
            <person name="Hathwaick L.T."/>
            <person name="Yim W.C."/>
            <person name="Jenkins J."/>
            <person name="Mckie-Krisberg Z.M."/>
            <person name="Prochnik S."/>
            <person name="Lindquist E."/>
            <person name="Dockter R.B."/>
            <person name="Adam C."/>
            <person name="Molina H."/>
            <person name="Bunkerborg J."/>
            <person name="Jin E."/>
            <person name="Buchheim M."/>
            <person name="Magnuson J."/>
        </authorList>
    </citation>
    <scope>NUCLEOTIDE SEQUENCE</scope>
    <source>
        <strain evidence="2">CCAP 19/18</strain>
    </source>
</reference>
<comment type="caution">
    <text evidence="2">The sequence shown here is derived from an EMBL/GenBank/DDBJ whole genome shotgun (WGS) entry which is preliminary data.</text>
</comment>
<feature type="region of interest" description="Disordered" evidence="1">
    <location>
        <begin position="81"/>
        <end position="107"/>
    </location>
</feature>
<evidence type="ECO:0000313" key="2">
    <source>
        <dbReference type="EMBL" id="KAF5834318.1"/>
    </source>
</evidence>
<proteinExistence type="predicted"/>
<evidence type="ECO:0008006" key="4">
    <source>
        <dbReference type="Google" id="ProtNLM"/>
    </source>
</evidence>
<keyword evidence="3" id="KW-1185">Reference proteome</keyword>
<organism evidence="2 3">
    <name type="scientific">Dunaliella salina</name>
    <name type="common">Green alga</name>
    <name type="synonym">Protococcus salinus</name>
    <dbReference type="NCBI Taxonomy" id="3046"/>
    <lineage>
        <taxon>Eukaryota</taxon>
        <taxon>Viridiplantae</taxon>
        <taxon>Chlorophyta</taxon>
        <taxon>core chlorophytes</taxon>
        <taxon>Chlorophyceae</taxon>
        <taxon>CS clade</taxon>
        <taxon>Chlamydomonadales</taxon>
        <taxon>Dunaliellaceae</taxon>
        <taxon>Dunaliella</taxon>
    </lineage>
</organism>
<sequence length="107" mass="11549">MYEPKFHCDDSDDELVPSGLAAVTPKPRPVSLSSPASVQHEGKSKKASAPHTLRTLMRHLTRNPSKQGIVRTSGLSMSAKKAYKTKEGRSSISGDRALASMGTHYAQ</sequence>
<accession>A0ABQ7GI73</accession>
<feature type="region of interest" description="Disordered" evidence="1">
    <location>
        <begin position="1"/>
        <end position="50"/>
    </location>
</feature>
<gene>
    <name evidence="2" type="ORF">DUNSADRAFT_9061</name>
</gene>
<dbReference type="EMBL" id="MU069764">
    <property type="protein sequence ID" value="KAF5834318.1"/>
    <property type="molecule type" value="Genomic_DNA"/>
</dbReference>
<dbReference type="Proteomes" id="UP000815325">
    <property type="component" value="Unassembled WGS sequence"/>
</dbReference>
<protein>
    <recommendedName>
        <fullName evidence="4">Encoded protein</fullName>
    </recommendedName>
</protein>
<evidence type="ECO:0000256" key="1">
    <source>
        <dbReference type="SAM" id="MobiDB-lite"/>
    </source>
</evidence>